<evidence type="ECO:0000259" key="11">
    <source>
        <dbReference type="Pfam" id="PF00712"/>
    </source>
</evidence>
<evidence type="ECO:0000256" key="6">
    <source>
        <dbReference type="ARBA" id="ARBA00022695"/>
    </source>
</evidence>
<evidence type="ECO:0000313" key="15">
    <source>
        <dbReference type="Proteomes" id="UP000008561"/>
    </source>
</evidence>
<accession>A8ZRY7</accession>
<dbReference type="EMBL" id="CP000859">
    <property type="protein sequence ID" value="ABW65904.1"/>
    <property type="molecule type" value="Genomic_DNA"/>
</dbReference>
<dbReference type="PANTHER" id="PTHR30478">
    <property type="entry name" value="DNA POLYMERASE III SUBUNIT BETA"/>
    <property type="match status" value="1"/>
</dbReference>
<evidence type="ECO:0000256" key="10">
    <source>
        <dbReference type="PIRNR" id="PIRNR000804"/>
    </source>
</evidence>
<evidence type="ECO:0000256" key="5">
    <source>
        <dbReference type="ARBA" id="ARBA00022679"/>
    </source>
</evidence>
<evidence type="ECO:0000256" key="8">
    <source>
        <dbReference type="ARBA" id="ARBA00022932"/>
    </source>
</evidence>
<dbReference type="InterPro" id="IPR022635">
    <property type="entry name" value="DNA_polIII_beta_C"/>
</dbReference>
<evidence type="ECO:0000256" key="3">
    <source>
        <dbReference type="ARBA" id="ARBA00021035"/>
    </source>
</evidence>
<dbReference type="KEGG" id="dol:Dole_0094"/>
<dbReference type="GO" id="GO:0003677">
    <property type="term" value="F:DNA binding"/>
    <property type="evidence" value="ECO:0007669"/>
    <property type="project" value="UniProtKB-UniRule"/>
</dbReference>
<evidence type="ECO:0000256" key="7">
    <source>
        <dbReference type="ARBA" id="ARBA00022705"/>
    </source>
</evidence>
<keyword evidence="5 10" id="KW-0808">Transferase</keyword>
<dbReference type="STRING" id="96561.Dole_0094"/>
<name>A8ZRY7_DESOH</name>
<protein>
    <recommendedName>
        <fullName evidence="3 10">Beta sliding clamp</fullName>
    </recommendedName>
</protein>
<comment type="function">
    <text evidence="10">Confers DNA tethering and processivity to DNA polymerases and other proteins. Acts as a clamp, forming a ring around DNA (a reaction catalyzed by the clamp-loading complex) which diffuses in an ATP-independent manner freely and bidirectionally along dsDNA. Initially characterized for its ability to contact the catalytic subunit of DNA polymerase III (Pol III), a complex, multichain enzyme responsible for most of the replicative synthesis in bacteria; Pol III exhibits 3'-5' exonuclease proofreading activity. The beta chain is required for initiation of replication as well as for processivity of DNA replication.</text>
</comment>
<dbReference type="GO" id="GO:0009360">
    <property type="term" value="C:DNA polymerase III complex"/>
    <property type="evidence" value="ECO:0007669"/>
    <property type="project" value="InterPro"/>
</dbReference>
<evidence type="ECO:0000259" key="13">
    <source>
        <dbReference type="Pfam" id="PF02768"/>
    </source>
</evidence>
<comment type="subunit">
    <text evidence="10">Forms a ring-shaped head-to-tail homodimer around DNA.</text>
</comment>
<feature type="domain" description="DNA polymerase III beta sliding clamp N-terminal" evidence="11">
    <location>
        <begin position="1"/>
        <end position="122"/>
    </location>
</feature>
<evidence type="ECO:0000256" key="9">
    <source>
        <dbReference type="ARBA" id="ARBA00023125"/>
    </source>
</evidence>
<dbReference type="InterPro" id="IPR001001">
    <property type="entry name" value="DNA_polIII_beta"/>
</dbReference>
<dbReference type="CDD" id="cd00140">
    <property type="entry name" value="beta_clamp"/>
    <property type="match status" value="1"/>
</dbReference>
<dbReference type="RefSeq" id="WP_012173523.1">
    <property type="nucleotide sequence ID" value="NC_009943.1"/>
</dbReference>
<keyword evidence="4 10" id="KW-0963">Cytoplasm</keyword>
<organism evidence="14 15">
    <name type="scientific">Desulfosudis oleivorans (strain DSM 6200 / JCM 39069 / Hxd3)</name>
    <name type="common">Desulfococcus oleovorans</name>
    <dbReference type="NCBI Taxonomy" id="96561"/>
    <lineage>
        <taxon>Bacteria</taxon>
        <taxon>Pseudomonadati</taxon>
        <taxon>Thermodesulfobacteriota</taxon>
        <taxon>Desulfobacteria</taxon>
        <taxon>Desulfobacterales</taxon>
        <taxon>Desulfosudaceae</taxon>
        <taxon>Desulfosudis</taxon>
    </lineage>
</organism>
<feature type="domain" description="DNA polymerase III beta sliding clamp C-terminal" evidence="13">
    <location>
        <begin position="263"/>
        <end position="375"/>
    </location>
</feature>
<comment type="subcellular location">
    <subcellularLocation>
        <location evidence="1 10">Cytoplasm</location>
    </subcellularLocation>
</comment>
<dbReference type="InterPro" id="IPR046938">
    <property type="entry name" value="DNA_clamp_sf"/>
</dbReference>
<dbReference type="SMART" id="SM00480">
    <property type="entry name" value="POL3Bc"/>
    <property type="match status" value="1"/>
</dbReference>
<evidence type="ECO:0000256" key="4">
    <source>
        <dbReference type="ARBA" id="ARBA00022490"/>
    </source>
</evidence>
<dbReference type="AlphaFoldDB" id="A8ZRY7"/>
<keyword evidence="8 10" id="KW-0239">DNA-directed DNA polymerase</keyword>
<evidence type="ECO:0000313" key="14">
    <source>
        <dbReference type="EMBL" id="ABW65904.1"/>
    </source>
</evidence>
<keyword evidence="15" id="KW-1185">Reference proteome</keyword>
<dbReference type="GO" id="GO:0008408">
    <property type="term" value="F:3'-5' exonuclease activity"/>
    <property type="evidence" value="ECO:0007669"/>
    <property type="project" value="InterPro"/>
</dbReference>
<feature type="domain" description="DNA polymerase III beta sliding clamp central" evidence="12">
    <location>
        <begin position="133"/>
        <end position="253"/>
    </location>
</feature>
<keyword evidence="7 10" id="KW-0235">DNA replication</keyword>
<reference evidence="14 15" key="1">
    <citation type="submission" date="2007-10" db="EMBL/GenBank/DDBJ databases">
        <title>Complete sequence of Desulfococcus oleovorans Hxd3.</title>
        <authorList>
            <consortium name="US DOE Joint Genome Institute"/>
            <person name="Copeland A."/>
            <person name="Lucas S."/>
            <person name="Lapidus A."/>
            <person name="Barry K."/>
            <person name="Glavina del Rio T."/>
            <person name="Dalin E."/>
            <person name="Tice H."/>
            <person name="Pitluck S."/>
            <person name="Kiss H."/>
            <person name="Brettin T."/>
            <person name="Bruce D."/>
            <person name="Detter J.C."/>
            <person name="Han C."/>
            <person name="Schmutz J."/>
            <person name="Larimer F."/>
            <person name="Land M."/>
            <person name="Hauser L."/>
            <person name="Kyrpides N."/>
            <person name="Kim E."/>
            <person name="Wawrik B."/>
            <person name="Richardson P."/>
        </authorList>
    </citation>
    <scope>NUCLEOTIDE SEQUENCE [LARGE SCALE GENOMIC DNA]</scope>
    <source>
        <strain evidence="15">DSM 6200 / JCM 39069 / Hxd3</strain>
    </source>
</reference>
<dbReference type="InterPro" id="IPR022637">
    <property type="entry name" value="DNA_polIII_beta_cen"/>
</dbReference>
<dbReference type="Proteomes" id="UP000008561">
    <property type="component" value="Chromosome"/>
</dbReference>
<dbReference type="Gene3D" id="3.70.10.10">
    <property type="match status" value="1"/>
</dbReference>
<gene>
    <name evidence="14" type="ordered locus">Dole_0094</name>
</gene>
<dbReference type="SUPFAM" id="SSF55979">
    <property type="entry name" value="DNA clamp"/>
    <property type="match status" value="3"/>
</dbReference>
<dbReference type="Pfam" id="PF00712">
    <property type="entry name" value="DNA_pol3_beta"/>
    <property type="match status" value="1"/>
</dbReference>
<dbReference type="Gene3D" id="3.10.150.10">
    <property type="entry name" value="DNA Polymerase III, subunit A, domain 2"/>
    <property type="match status" value="1"/>
</dbReference>
<proteinExistence type="inferred from homology"/>
<dbReference type="GO" id="GO:0005737">
    <property type="term" value="C:cytoplasm"/>
    <property type="evidence" value="ECO:0007669"/>
    <property type="project" value="UniProtKB-SubCell"/>
</dbReference>
<sequence>MKLSVEKKDIIEMLANVQGIAGKRSSLAITENILIKTGKEGISVSATDIETGFEGIYPATIENEGTIAINARQFYEIVKKIDSNIIYLREEKKQWIQISDTEDGSRLKYQIMGGETESFPQLPVIADVSYIDVNSADFKNMILWATVITSSGTEKRAHVIGANLEYIKDGKIKKIRMVSTDGKRLTKTEYSYKKGEPDTPETSTILPKKALNELFKFLKDEGTIQIGTRDNYFIVKNNNEIIYINLLSGEYPNLETLFSDEKGRTEIKINRKKLKDMLERMSILTTDNYKGVIFTFEKNILTINAQNPDRGESYEWMDIQYDKKQIKSMFNPDYFIDAVNLIEDDEVCLKLKEDQAPCIVCGGKHPENINIIMPMKI</sequence>
<evidence type="ECO:0000256" key="2">
    <source>
        <dbReference type="ARBA" id="ARBA00010752"/>
    </source>
</evidence>
<dbReference type="Pfam" id="PF02767">
    <property type="entry name" value="DNA_pol3_beta_2"/>
    <property type="match status" value="1"/>
</dbReference>
<dbReference type="OrthoDB" id="8421503at2"/>
<dbReference type="eggNOG" id="COG0592">
    <property type="taxonomic scope" value="Bacteria"/>
</dbReference>
<dbReference type="PIRSF" id="PIRSF000804">
    <property type="entry name" value="DNA_pol_III_b"/>
    <property type="match status" value="1"/>
</dbReference>
<evidence type="ECO:0000256" key="1">
    <source>
        <dbReference type="ARBA" id="ARBA00004496"/>
    </source>
</evidence>
<keyword evidence="6 10" id="KW-0548">Nucleotidyltransferase</keyword>
<keyword evidence="9" id="KW-0238">DNA-binding</keyword>
<dbReference type="Pfam" id="PF02768">
    <property type="entry name" value="DNA_pol3_beta_3"/>
    <property type="match status" value="1"/>
</dbReference>
<dbReference type="PANTHER" id="PTHR30478:SF0">
    <property type="entry name" value="BETA SLIDING CLAMP"/>
    <property type="match status" value="1"/>
</dbReference>
<dbReference type="GO" id="GO:0006271">
    <property type="term" value="P:DNA strand elongation involved in DNA replication"/>
    <property type="evidence" value="ECO:0007669"/>
    <property type="project" value="TreeGrafter"/>
</dbReference>
<dbReference type="GO" id="GO:0003887">
    <property type="term" value="F:DNA-directed DNA polymerase activity"/>
    <property type="evidence" value="ECO:0007669"/>
    <property type="project" value="UniProtKB-UniRule"/>
</dbReference>
<evidence type="ECO:0000259" key="12">
    <source>
        <dbReference type="Pfam" id="PF02767"/>
    </source>
</evidence>
<comment type="similarity">
    <text evidence="2 10">Belongs to the beta sliding clamp family.</text>
</comment>
<dbReference type="HOGENOM" id="CLU_038149_4_0_7"/>
<dbReference type="NCBIfam" id="TIGR00663">
    <property type="entry name" value="dnan"/>
    <property type="match status" value="1"/>
</dbReference>
<dbReference type="InterPro" id="IPR022634">
    <property type="entry name" value="DNA_polIII_beta_N"/>
</dbReference>